<organism evidence="1 2">
    <name type="scientific">Novosphingobium aureum</name>
    <dbReference type="NCBI Taxonomy" id="2792964"/>
    <lineage>
        <taxon>Bacteria</taxon>
        <taxon>Pseudomonadati</taxon>
        <taxon>Pseudomonadota</taxon>
        <taxon>Alphaproteobacteria</taxon>
        <taxon>Sphingomonadales</taxon>
        <taxon>Sphingomonadaceae</taxon>
        <taxon>Novosphingobium</taxon>
    </lineage>
</organism>
<dbReference type="RefSeq" id="WP_197166145.1">
    <property type="nucleotide sequence ID" value="NZ_JADZGI010000003.1"/>
</dbReference>
<accession>A0A931HFT0</accession>
<evidence type="ECO:0000313" key="1">
    <source>
        <dbReference type="EMBL" id="MBH0114618.1"/>
    </source>
</evidence>
<reference evidence="1" key="1">
    <citation type="submission" date="2020-11" db="EMBL/GenBank/DDBJ databases">
        <title>Novosphingobium aureum sp. nov., a marine bacterium isolated from sediment of a salt flat.</title>
        <authorList>
            <person name="Yoo Y."/>
            <person name="Kim J.-J."/>
        </authorList>
    </citation>
    <scope>NUCLEOTIDE SEQUENCE</scope>
    <source>
        <strain evidence="1">YJ-S2-02</strain>
    </source>
</reference>
<keyword evidence="2" id="KW-1185">Reference proteome</keyword>
<dbReference type="AlphaFoldDB" id="A0A931HFT0"/>
<name>A0A931HFT0_9SPHN</name>
<gene>
    <name evidence="1" type="ORF">I5E68_16845</name>
</gene>
<dbReference type="Proteomes" id="UP000617634">
    <property type="component" value="Unassembled WGS sequence"/>
</dbReference>
<proteinExistence type="predicted"/>
<protein>
    <submittedName>
        <fullName evidence="1">DUF2889 domain-containing protein</fullName>
    </submittedName>
</protein>
<dbReference type="EMBL" id="JADZGI010000003">
    <property type="protein sequence ID" value="MBH0114618.1"/>
    <property type="molecule type" value="Genomic_DNA"/>
</dbReference>
<sequence length="241" mass="26126">MVRAALSNETFSGGAFHRAIAILPGQGTVTALVEDDLHHMRVTLGHDGTFITAIEGEMIRAPWSTCPGAPAVLAATFTGARLAEAGTVGAKKQNCTHLFDIAVLAAAHALDAAPTRYDLCVEDPEDGVRHMTIARNGTHEMAWVERDRRFVEPPAIAGMGYKDMGAWIASLDPAREEMARLLRGSAVISHGRQIPMEKQSNAMRIPPNCHTFQPGQRERARRISGIHDFTEAMDRPLDGLG</sequence>
<comment type="caution">
    <text evidence="1">The sequence shown here is derived from an EMBL/GenBank/DDBJ whole genome shotgun (WGS) entry which is preliminary data.</text>
</comment>
<evidence type="ECO:0000313" key="2">
    <source>
        <dbReference type="Proteomes" id="UP000617634"/>
    </source>
</evidence>